<dbReference type="GO" id="GO:0004000">
    <property type="term" value="F:adenosine deaminase activity"/>
    <property type="evidence" value="ECO:0007669"/>
    <property type="project" value="UniProtKB-UniRule"/>
</dbReference>
<feature type="binding site" evidence="9">
    <location>
        <position position="199"/>
    </location>
    <ligand>
        <name>Zn(2+)</name>
        <dbReference type="ChEBI" id="CHEBI:29105"/>
        <note>catalytic</note>
    </ligand>
</feature>
<dbReference type="GO" id="GO:0005829">
    <property type="term" value="C:cytosol"/>
    <property type="evidence" value="ECO:0007669"/>
    <property type="project" value="TreeGrafter"/>
</dbReference>
<feature type="binding site" evidence="9">
    <location>
        <position position="279"/>
    </location>
    <ligand>
        <name>Zn(2+)</name>
        <dbReference type="ChEBI" id="CHEBI:29105"/>
        <note>catalytic</note>
    </ligand>
</feature>
<dbReference type="GO" id="GO:0043103">
    <property type="term" value="P:hypoxanthine salvage"/>
    <property type="evidence" value="ECO:0007669"/>
    <property type="project" value="TreeGrafter"/>
</dbReference>
<feature type="site" description="Important for catalytic activity" evidence="9">
    <location>
        <position position="222"/>
    </location>
</feature>
<dbReference type="EC" id="3.5.4.4" evidence="1 9"/>
<feature type="binding site" evidence="9">
    <location>
        <position position="172"/>
    </location>
    <ligand>
        <name>substrate</name>
    </ligand>
</feature>
<dbReference type="Gene3D" id="3.20.20.140">
    <property type="entry name" value="Metal-dependent hydrolases"/>
    <property type="match status" value="1"/>
</dbReference>
<evidence type="ECO:0000313" key="11">
    <source>
        <dbReference type="EMBL" id="RSU06917.1"/>
    </source>
</evidence>
<accession>A0A430AG87</accession>
<evidence type="ECO:0000256" key="6">
    <source>
        <dbReference type="ARBA" id="ARBA00031852"/>
    </source>
</evidence>
<dbReference type="SUPFAM" id="SSF51556">
    <property type="entry name" value="Metallo-dependent hydrolases"/>
    <property type="match status" value="1"/>
</dbReference>
<dbReference type="AlphaFoldDB" id="A0A430AG87"/>
<dbReference type="HAMAP" id="MF_00540">
    <property type="entry name" value="A_deaminase"/>
    <property type="match status" value="1"/>
</dbReference>
<keyword evidence="3 9" id="KW-0378">Hydrolase</keyword>
<feature type="binding site" evidence="9">
    <location>
        <position position="15"/>
    </location>
    <ligand>
        <name>Zn(2+)</name>
        <dbReference type="ChEBI" id="CHEBI:29105"/>
        <note>catalytic</note>
    </ligand>
</feature>
<dbReference type="Proteomes" id="UP000288669">
    <property type="component" value="Unassembled WGS sequence"/>
</dbReference>
<comment type="cofactor">
    <cofactor evidence="9">
        <name>Zn(2+)</name>
        <dbReference type="ChEBI" id="CHEBI:29105"/>
    </cofactor>
    <text evidence="9">Binds 1 zinc ion per subunit.</text>
</comment>
<evidence type="ECO:0000256" key="2">
    <source>
        <dbReference type="ARBA" id="ARBA00022723"/>
    </source>
</evidence>
<keyword evidence="2 9" id="KW-0479">Metal-binding</keyword>
<evidence type="ECO:0000256" key="3">
    <source>
        <dbReference type="ARBA" id="ARBA00022801"/>
    </source>
</evidence>
<evidence type="ECO:0000256" key="4">
    <source>
        <dbReference type="ARBA" id="ARBA00022833"/>
    </source>
</evidence>
<organism evidence="11 12">
    <name type="scientific">Vagococcus entomophilus</name>
    <dbReference type="NCBI Taxonomy" id="1160095"/>
    <lineage>
        <taxon>Bacteria</taxon>
        <taxon>Bacillati</taxon>
        <taxon>Bacillota</taxon>
        <taxon>Bacilli</taxon>
        <taxon>Lactobacillales</taxon>
        <taxon>Enterococcaceae</taxon>
        <taxon>Vagococcus</taxon>
    </lineage>
</organism>
<name>A0A430AG87_9ENTE</name>
<dbReference type="GO" id="GO:0009117">
    <property type="term" value="P:nucleotide metabolic process"/>
    <property type="evidence" value="ECO:0007669"/>
    <property type="project" value="UniProtKB-KW"/>
</dbReference>
<feature type="domain" description="Adenosine deaminase" evidence="10">
    <location>
        <begin position="10"/>
        <end position="330"/>
    </location>
</feature>
<comment type="catalytic activity">
    <reaction evidence="7">
        <text>adenosine + H2O + H(+) = inosine + NH4(+)</text>
        <dbReference type="Rhea" id="RHEA:24408"/>
        <dbReference type="ChEBI" id="CHEBI:15377"/>
        <dbReference type="ChEBI" id="CHEBI:15378"/>
        <dbReference type="ChEBI" id="CHEBI:16335"/>
        <dbReference type="ChEBI" id="CHEBI:17596"/>
        <dbReference type="ChEBI" id="CHEBI:28938"/>
        <dbReference type="EC" id="3.5.4.4"/>
    </reaction>
    <physiologicalReaction direction="left-to-right" evidence="7">
        <dbReference type="Rhea" id="RHEA:24409"/>
    </physiologicalReaction>
</comment>
<evidence type="ECO:0000256" key="7">
    <source>
        <dbReference type="ARBA" id="ARBA00047989"/>
    </source>
</evidence>
<comment type="caution">
    <text evidence="11">The sequence shown here is derived from an EMBL/GenBank/DDBJ whole genome shotgun (WGS) entry which is preliminary data.</text>
</comment>
<comment type="similarity">
    <text evidence="9">Belongs to the metallo-dependent hydrolases superfamily. Adenosine and AMP deaminases family. Adenosine deaminase subfamily.</text>
</comment>
<keyword evidence="5 9" id="KW-0546">Nucleotide metabolism</keyword>
<comment type="function">
    <text evidence="9">Catalyzes the hydrolytic deamination of adenosine and 2-deoxyadenosine.</text>
</comment>
<dbReference type="InterPro" id="IPR032466">
    <property type="entry name" value="Metal_Hydrolase"/>
</dbReference>
<evidence type="ECO:0000256" key="1">
    <source>
        <dbReference type="ARBA" id="ARBA00012784"/>
    </source>
</evidence>
<keyword evidence="12" id="KW-1185">Reference proteome</keyword>
<gene>
    <name evidence="9" type="primary">add</name>
    <name evidence="11" type="ORF">CBF30_06555</name>
</gene>
<dbReference type="RefSeq" id="WP_126824012.1">
    <property type="nucleotide sequence ID" value="NZ_JBHLWU010000002.1"/>
</dbReference>
<sequence length="340" mass="37900">MQRNIVEKLPKVELHCHLDGSIQPHTLKKLADAQGIDLPDDPKKLKKLLTVPKDCQSLLEYLTKFDPVLPLLQTESALEIAAFDLIEQVARENVRYIEVRFAPSLSTRKGLTLTQVVQAVLKGLSEGEKQFGVKSNALLCGMRHHTIEKNVAVAKTAHDFAEKGVAGVDLAGDEAHYPPELFEEMLKKASEWHIPITLHAGECGCAHNIRESIRLGATRIGHGIALENDPELLSKCAKEQILLELCPTSNLQTKAVKHPEDYPFLTFLKAGVPICINTDNRTVSGTTLTDEYLKLGEWYGLNYATLEQLNHYAVDGAFLLEREKELLHRELVAGYEPFVN</sequence>
<keyword evidence="4 9" id="KW-0862">Zinc</keyword>
<dbReference type="InterPro" id="IPR028893">
    <property type="entry name" value="A_deaminase"/>
</dbReference>
<dbReference type="NCBIfam" id="TIGR01430">
    <property type="entry name" value="aden_deam"/>
    <property type="match status" value="1"/>
</dbReference>
<comment type="catalytic activity">
    <reaction evidence="8">
        <text>2'-deoxyadenosine + H2O + H(+) = 2'-deoxyinosine + NH4(+)</text>
        <dbReference type="Rhea" id="RHEA:28190"/>
        <dbReference type="ChEBI" id="CHEBI:15377"/>
        <dbReference type="ChEBI" id="CHEBI:15378"/>
        <dbReference type="ChEBI" id="CHEBI:17256"/>
        <dbReference type="ChEBI" id="CHEBI:28938"/>
        <dbReference type="ChEBI" id="CHEBI:28997"/>
        <dbReference type="EC" id="3.5.4.4"/>
    </reaction>
    <physiologicalReaction direction="left-to-right" evidence="8">
        <dbReference type="Rhea" id="RHEA:28191"/>
    </physiologicalReaction>
</comment>
<protein>
    <recommendedName>
        <fullName evidence="1 9">Adenosine deaminase</fullName>
        <ecNumber evidence="1 9">3.5.4.4</ecNumber>
    </recommendedName>
    <alternativeName>
        <fullName evidence="6 9">Adenosine aminohydrolase</fullName>
    </alternativeName>
</protein>
<dbReference type="GO" id="GO:0046936">
    <property type="term" value="F:2'-deoxyadenosine deaminase activity"/>
    <property type="evidence" value="ECO:0007669"/>
    <property type="project" value="RHEA"/>
</dbReference>
<dbReference type="CDD" id="cd01320">
    <property type="entry name" value="ADA"/>
    <property type="match status" value="1"/>
</dbReference>
<dbReference type="GO" id="GO:0006154">
    <property type="term" value="P:adenosine catabolic process"/>
    <property type="evidence" value="ECO:0007669"/>
    <property type="project" value="TreeGrafter"/>
</dbReference>
<dbReference type="OrthoDB" id="9779574at2"/>
<dbReference type="GO" id="GO:0046103">
    <property type="term" value="P:inosine biosynthetic process"/>
    <property type="evidence" value="ECO:0007669"/>
    <property type="project" value="TreeGrafter"/>
</dbReference>
<evidence type="ECO:0000259" key="10">
    <source>
        <dbReference type="Pfam" id="PF00962"/>
    </source>
</evidence>
<comment type="caution">
    <text evidence="9">Lacks conserved residue(s) required for the propagation of feature annotation.</text>
</comment>
<dbReference type="GO" id="GO:0008270">
    <property type="term" value="F:zinc ion binding"/>
    <property type="evidence" value="ECO:0007669"/>
    <property type="project" value="UniProtKB-UniRule"/>
</dbReference>
<reference evidence="11 12" key="1">
    <citation type="submission" date="2017-05" db="EMBL/GenBank/DDBJ databases">
        <title>Vagococcus spp. assemblies.</title>
        <authorList>
            <person name="Gulvik C.A."/>
        </authorList>
    </citation>
    <scope>NUCLEOTIDE SEQUENCE [LARGE SCALE GENOMIC DNA]</scope>
    <source>
        <strain evidence="11 12">DSM 24756</strain>
    </source>
</reference>
<dbReference type="InterPro" id="IPR001365">
    <property type="entry name" value="A_deaminase_dom"/>
</dbReference>
<evidence type="ECO:0000256" key="8">
    <source>
        <dbReference type="ARBA" id="ARBA00049213"/>
    </source>
</evidence>
<dbReference type="GO" id="GO:0009168">
    <property type="term" value="P:purine ribonucleoside monophosphate biosynthetic process"/>
    <property type="evidence" value="ECO:0007669"/>
    <property type="project" value="UniProtKB-UniRule"/>
</dbReference>
<feature type="binding site" evidence="9">
    <location>
        <position position="19"/>
    </location>
    <ligand>
        <name>substrate</name>
    </ligand>
</feature>
<dbReference type="PANTHER" id="PTHR11409:SF43">
    <property type="entry name" value="ADENOSINE DEAMINASE"/>
    <property type="match status" value="1"/>
</dbReference>
<dbReference type="InterPro" id="IPR006330">
    <property type="entry name" value="Ado/ade_deaminase"/>
</dbReference>
<proteinExistence type="inferred from homology"/>
<feature type="binding site" evidence="9">
    <location>
        <position position="17"/>
    </location>
    <ligand>
        <name>substrate</name>
    </ligand>
</feature>
<dbReference type="PANTHER" id="PTHR11409">
    <property type="entry name" value="ADENOSINE DEAMINASE"/>
    <property type="match status" value="1"/>
</dbReference>
<dbReference type="EMBL" id="NGJZ01000002">
    <property type="protein sequence ID" value="RSU06917.1"/>
    <property type="molecule type" value="Genomic_DNA"/>
</dbReference>
<evidence type="ECO:0000256" key="5">
    <source>
        <dbReference type="ARBA" id="ARBA00023080"/>
    </source>
</evidence>
<feature type="active site" description="Proton donor" evidence="9">
    <location>
        <position position="202"/>
    </location>
</feature>
<feature type="binding site" evidence="9">
    <location>
        <position position="17"/>
    </location>
    <ligand>
        <name>Zn(2+)</name>
        <dbReference type="ChEBI" id="CHEBI:29105"/>
        <note>catalytic</note>
    </ligand>
</feature>
<dbReference type="Pfam" id="PF00962">
    <property type="entry name" value="A_deaminase"/>
    <property type="match status" value="1"/>
</dbReference>
<evidence type="ECO:0000313" key="12">
    <source>
        <dbReference type="Proteomes" id="UP000288669"/>
    </source>
</evidence>
<evidence type="ECO:0000256" key="9">
    <source>
        <dbReference type="HAMAP-Rule" id="MF_00540"/>
    </source>
</evidence>